<reference evidence="2" key="1">
    <citation type="journal article" date="2017" name="Genome Biol.">
        <title>Comparative genomics reveals high biological diversity and specific adaptations in the industrially and medically important fungal genus Aspergillus.</title>
        <authorList>
            <person name="de Vries R.P."/>
            <person name="Riley R."/>
            <person name="Wiebenga A."/>
            <person name="Aguilar-Osorio G."/>
            <person name="Amillis S."/>
            <person name="Uchima C.A."/>
            <person name="Anderluh G."/>
            <person name="Asadollahi M."/>
            <person name="Askin M."/>
            <person name="Barry K."/>
            <person name="Battaglia E."/>
            <person name="Bayram O."/>
            <person name="Benocci T."/>
            <person name="Braus-Stromeyer S.A."/>
            <person name="Caldana C."/>
            <person name="Canovas D."/>
            <person name="Cerqueira G.C."/>
            <person name="Chen F."/>
            <person name="Chen W."/>
            <person name="Choi C."/>
            <person name="Clum A."/>
            <person name="Dos Santos R.A."/>
            <person name="Damasio A.R."/>
            <person name="Diallinas G."/>
            <person name="Emri T."/>
            <person name="Fekete E."/>
            <person name="Flipphi M."/>
            <person name="Freyberg S."/>
            <person name="Gallo A."/>
            <person name="Gournas C."/>
            <person name="Habgood R."/>
            <person name="Hainaut M."/>
            <person name="Harispe M.L."/>
            <person name="Henrissat B."/>
            <person name="Hilden K.S."/>
            <person name="Hope R."/>
            <person name="Hossain A."/>
            <person name="Karabika E."/>
            <person name="Karaffa L."/>
            <person name="Karanyi Z."/>
            <person name="Krasevec N."/>
            <person name="Kuo A."/>
            <person name="Kusch H."/>
            <person name="LaButti K."/>
            <person name="Lagendijk E.L."/>
            <person name="Lapidus A."/>
            <person name="Levasseur A."/>
            <person name="Lindquist E."/>
            <person name="Lipzen A."/>
            <person name="Logrieco A.F."/>
            <person name="MacCabe A."/>
            <person name="Maekelae M.R."/>
            <person name="Malavazi I."/>
            <person name="Melin P."/>
            <person name="Meyer V."/>
            <person name="Mielnichuk N."/>
            <person name="Miskei M."/>
            <person name="Molnar A.P."/>
            <person name="Mule G."/>
            <person name="Ngan C.Y."/>
            <person name="Orejas M."/>
            <person name="Orosz E."/>
            <person name="Ouedraogo J.P."/>
            <person name="Overkamp K.M."/>
            <person name="Park H.-S."/>
            <person name="Perrone G."/>
            <person name="Piumi F."/>
            <person name="Punt P.J."/>
            <person name="Ram A.F."/>
            <person name="Ramon A."/>
            <person name="Rauscher S."/>
            <person name="Record E."/>
            <person name="Riano-Pachon D.M."/>
            <person name="Robert V."/>
            <person name="Roehrig J."/>
            <person name="Ruller R."/>
            <person name="Salamov A."/>
            <person name="Salih N.S."/>
            <person name="Samson R.A."/>
            <person name="Sandor E."/>
            <person name="Sanguinetti M."/>
            <person name="Schuetze T."/>
            <person name="Sepcic K."/>
            <person name="Shelest E."/>
            <person name="Sherlock G."/>
            <person name="Sophianopoulou V."/>
            <person name="Squina F.M."/>
            <person name="Sun H."/>
            <person name="Susca A."/>
            <person name="Todd R.B."/>
            <person name="Tsang A."/>
            <person name="Unkles S.E."/>
            <person name="van de Wiele N."/>
            <person name="van Rossen-Uffink D."/>
            <person name="Oliveira J.V."/>
            <person name="Vesth T.C."/>
            <person name="Visser J."/>
            <person name="Yu J.-H."/>
            <person name="Zhou M."/>
            <person name="Andersen M.R."/>
            <person name="Archer D.B."/>
            <person name="Baker S.E."/>
            <person name="Benoit I."/>
            <person name="Brakhage A.A."/>
            <person name="Braus G.H."/>
            <person name="Fischer R."/>
            <person name="Frisvad J.C."/>
            <person name="Goldman G.H."/>
            <person name="Houbraken J."/>
            <person name="Oakley B."/>
            <person name="Pocsi I."/>
            <person name="Scazzocchio C."/>
            <person name="Seiboth B."/>
            <person name="vanKuyk P.A."/>
            <person name="Wortman J."/>
            <person name="Dyer P.S."/>
            <person name="Grigoriev I.V."/>
        </authorList>
    </citation>
    <scope>NUCLEOTIDE SEQUENCE [LARGE SCALE GENOMIC DNA]</scope>
    <source>
        <strain evidence="2">ITEM 5010</strain>
    </source>
</reference>
<gene>
    <name evidence="1" type="ORF">ASPCADRAFT_10866</name>
</gene>
<name>A0A1R3R6U9_ASPC5</name>
<evidence type="ECO:0000313" key="2">
    <source>
        <dbReference type="Proteomes" id="UP000188318"/>
    </source>
</evidence>
<organism evidence="1 2">
    <name type="scientific">Aspergillus carbonarius (strain ITEM 5010)</name>
    <dbReference type="NCBI Taxonomy" id="602072"/>
    <lineage>
        <taxon>Eukaryota</taxon>
        <taxon>Fungi</taxon>
        <taxon>Dikarya</taxon>
        <taxon>Ascomycota</taxon>
        <taxon>Pezizomycotina</taxon>
        <taxon>Eurotiomycetes</taxon>
        <taxon>Eurotiomycetidae</taxon>
        <taxon>Eurotiales</taxon>
        <taxon>Aspergillaceae</taxon>
        <taxon>Aspergillus</taxon>
        <taxon>Aspergillus subgen. Circumdati</taxon>
    </lineage>
</organism>
<evidence type="ECO:0000313" key="1">
    <source>
        <dbReference type="EMBL" id="OOF90215.1"/>
    </source>
</evidence>
<dbReference type="VEuPathDB" id="FungiDB:ASPCADRAFT_10866"/>
<protein>
    <submittedName>
        <fullName evidence="1">Uncharacterized protein</fullName>
    </submittedName>
</protein>
<keyword evidence="2" id="KW-1185">Reference proteome</keyword>
<accession>A0A1R3R6U9</accession>
<proteinExistence type="predicted"/>
<sequence>MVCVKTTLAVCLGYWGCGPKVPLPPPGVIITAKKLEFVRSSGYNRVVAGNKALVIQPFPPPNHARDLQQCVIVMMPPKIGSPLWPPPELGEFPRSPINGSRKRPMAVYESRGYSGRPIV</sequence>
<dbReference type="Proteomes" id="UP000188318">
    <property type="component" value="Unassembled WGS sequence"/>
</dbReference>
<dbReference type="EMBL" id="KV907565">
    <property type="protein sequence ID" value="OOF90215.1"/>
    <property type="molecule type" value="Genomic_DNA"/>
</dbReference>
<dbReference type="AlphaFoldDB" id="A0A1R3R6U9"/>